<dbReference type="OMA" id="WHFNINK"/>
<comment type="function">
    <text evidence="6">Mitochondrial NAD(+) kinase that phosphorylates NAD(+) to yield NADP(+). Can use both ATP or inorganic polyphosphate as the phosphoryl donor.</text>
</comment>
<dbReference type="GO" id="GO:0003951">
    <property type="term" value="F:NAD+ kinase activity"/>
    <property type="evidence" value="ECO:0000318"/>
    <property type="project" value="GO_Central"/>
</dbReference>
<sequence length="474" mass="53821">MACFKTACLPCFQAKIRTLGGQLVRTKLQRLHVLEAARSRAVGLCTNPMVITRTICCLTTCDPGSKQHKNDSFLKKCHGLTPTSRRQNRRSFSSSYDHHLSNVLVVPKTTRYMFEKQRFGGVETEEQIRRRLLERGSDLDFLKDRHRVHSENTERCKNILQKLGLETRTVDRYHFNDAAVRWADLIVSMGGDGTFLLAASKVLDQTPVIGVNTDPEGSEGHLCLPNRYTFLFEDAMKRILSGDFRWMRRQRIRVTVDGRMVNKDPIDLHELELSFPEHYHTHSQQERRMHQGLDCMVKGPRVLPVRALNEIFIGESLSSRMSYYEMSVDDGPMEKQKSSGVTVSTGTGSSSWSFNINKLSCLSVKDILKITNEETGSNLATEDCTVERIADRFNSSLLFDGADPRMAYTVRDPVTNRVYQSDMPRGFARKIVMRSRCWDASLVIDAGSSFIFNDGAIATMEINEKDALNTVELD</sequence>
<dbReference type="GO" id="GO:0019674">
    <property type="term" value="P:NAD+ metabolic process"/>
    <property type="evidence" value="ECO:0000318"/>
    <property type="project" value="GO_Central"/>
</dbReference>
<evidence type="ECO:0000256" key="4">
    <source>
        <dbReference type="ARBA" id="ARBA00022857"/>
    </source>
</evidence>
<dbReference type="KEGG" id="spu:590496"/>
<dbReference type="EnsemblMetazoa" id="XM_790099">
    <property type="protein sequence ID" value="XP_795192"/>
    <property type="gene ID" value="LOC590496"/>
</dbReference>
<dbReference type="InterPro" id="IPR016064">
    <property type="entry name" value="NAD/diacylglycerol_kinase_sf"/>
</dbReference>
<keyword evidence="3 6" id="KW-0418">Kinase</keyword>
<dbReference type="RefSeq" id="XP_795192.4">
    <property type="nucleotide sequence ID" value="XM_790099.5"/>
</dbReference>
<dbReference type="SUPFAM" id="SSF111331">
    <property type="entry name" value="NAD kinase/diacylglycerol kinase-like"/>
    <property type="match status" value="1"/>
</dbReference>
<dbReference type="Gene3D" id="3.40.50.10330">
    <property type="entry name" value="Probable inorganic polyphosphate/atp-NAD kinase, domain 1"/>
    <property type="match status" value="1"/>
</dbReference>
<keyword evidence="4 6" id="KW-0521">NADP</keyword>
<evidence type="ECO:0000256" key="3">
    <source>
        <dbReference type="ARBA" id="ARBA00022777"/>
    </source>
</evidence>
<dbReference type="GO" id="GO:0006741">
    <property type="term" value="P:NADP+ biosynthetic process"/>
    <property type="evidence" value="ECO:0007669"/>
    <property type="project" value="UniProtKB-UniRule"/>
</dbReference>
<proteinExistence type="inferred from homology"/>
<evidence type="ECO:0000256" key="2">
    <source>
        <dbReference type="ARBA" id="ARBA00022679"/>
    </source>
</evidence>
<evidence type="ECO:0000256" key="6">
    <source>
        <dbReference type="PIRNR" id="PIRNR017565"/>
    </source>
</evidence>
<dbReference type="CTD" id="133686"/>
<keyword evidence="6" id="KW-0496">Mitochondrion</keyword>
<evidence type="ECO:0000256" key="5">
    <source>
        <dbReference type="ARBA" id="ARBA00023027"/>
    </source>
</evidence>
<dbReference type="InterPro" id="IPR002504">
    <property type="entry name" value="NADK"/>
</dbReference>
<dbReference type="GO" id="GO:0005524">
    <property type="term" value="F:ATP binding"/>
    <property type="evidence" value="ECO:0007669"/>
    <property type="project" value="UniProtKB-UniRule"/>
</dbReference>
<dbReference type="PANTHER" id="PTHR13158:SF5">
    <property type="entry name" value="NAD KINASE 2, MITOCHONDRIAL"/>
    <property type="match status" value="1"/>
</dbReference>
<dbReference type="Proteomes" id="UP000007110">
    <property type="component" value="Unassembled WGS sequence"/>
</dbReference>
<keyword evidence="5 6" id="KW-0520">NAD</keyword>
<evidence type="ECO:0000313" key="7">
    <source>
        <dbReference type="EnsemblMetazoa" id="XP_795192"/>
    </source>
</evidence>
<protein>
    <recommendedName>
        <fullName evidence="6">NAD kinase 2, mitochondrial</fullName>
        <ecNumber evidence="6">2.7.1.23</ecNumber>
    </recommendedName>
    <alternativeName>
        <fullName evidence="6">NAD kinase domain-containing protein 1, mitochondrial</fullName>
    </alternativeName>
</protein>
<comment type="subcellular location">
    <subcellularLocation>
        <location evidence="6">Mitochondrion</location>
    </subcellularLocation>
</comment>
<organism evidence="7 8">
    <name type="scientific">Strongylocentrotus purpuratus</name>
    <name type="common">Purple sea urchin</name>
    <dbReference type="NCBI Taxonomy" id="7668"/>
    <lineage>
        <taxon>Eukaryota</taxon>
        <taxon>Metazoa</taxon>
        <taxon>Echinodermata</taxon>
        <taxon>Eleutherozoa</taxon>
        <taxon>Echinozoa</taxon>
        <taxon>Echinoidea</taxon>
        <taxon>Euechinoidea</taxon>
        <taxon>Echinacea</taxon>
        <taxon>Camarodonta</taxon>
        <taxon>Echinidea</taxon>
        <taxon>Strongylocentrotidae</taxon>
        <taxon>Strongylocentrotus</taxon>
    </lineage>
</organism>
<comment type="similarity">
    <text evidence="1 6">Belongs to the NAD kinase family.</text>
</comment>
<keyword evidence="8" id="KW-1185">Reference proteome</keyword>
<evidence type="ECO:0000313" key="8">
    <source>
        <dbReference type="Proteomes" id="UP000007110"/>
    </source>
</evidence>
<dbReference type="InterPro" id="IPR017437">
    <property type="entry name" value="ATP-NAD_kinase_PpnK-typ_C"/>
</dbReference>
<keyword evidence="2 6" id="KW-0808">Transferase</keyword>
<keyword evidence="6" id="KW-0547">Nucleotide-binding</keyword>
<dbReference type="SMR" id="A0A7M7TH26"/>
<dbReference type="PANTHER" id="PTHR13158">
    <property type="match status" value="1"/>
</dbReference>
<dbReference type="InParanoid" id="A0A7M7TH26"/>
<dbReference type="Gene3D" id="2.60.200.30">
    <property type="entry name" value="Probable inorganic polyphosphate/atp-NAD kinase, domain 2"/>
    <property type="match status" value="1"/>
</dbReference>
<reference evidence="7" key="2">
    <citation type="submission" date="2021-01" db="UniProtKB">
        <authorList>
            <consortium name="EnsemblMetazoa"/>
        </authorList>
    </citation>
    <scope>IDENTIFICATION</scope>
</reference>
<keyword evidence="6" id="KW-0067">ATP-binding</keyword>
<dbReference type="GO" id="GO:0005739">
    <property type="term" value="C:mitochondrion"/>
    <property type="evidence" value="ECO:0000318"/>
    <property type="project" value="GO_Central"/>
</dbReference>
<comment type="catalytic activity">
    <reaction evidence="6">
        <text>NAD(+) + ATP = ADP + NADP(+) + H(+)</text>
        <dbReference type="Rhea" id="RHEA:18629"/>
        <dbReference type="ChEBI" id="CHEBI:15378"/>
        <dbReference type="ChEBI" id="CHEBI:30616"/>
        <dbReference type="ChEBI" id="CHEBI:57540"/>
        <dbReference type="ChEBI" id="CHEBI:58349"/>
        <dbReference type="ChEBI" id="CHEBI:456216"/>
        <dbReference type="EC" id="2.7.1.23"/>
    </reaction>
</comment>
<evidence type="ECO:0000256" key="1">
    <source>
        <dbReference type="ARBA" id="ARBA00010995"/>
    </source>
</evidence>
<comment type="subunit">
    <text evidence="6">Homodimer.</text>
</comment>
<dbReference type="InterPro" id="IPR017438">
    <property type="entry name" value="ATP-NAD_kinase_N"/>
</dbReference>
<dbReference type="GeneID" id="590496"/>
<dbReference type="PIRSF" id="PIRSF017565">
    <property type="entry name" value="Kin_ATP-NAD_euk"/>
    <property type="match status" value="1"/>
</dbReference>
<name>A0A7M7TH26_STRPU</name>
<dbReference type="OrthoDB" id="185618at2759"/>
<dbReference type="AlphaFoldDB" id="A0A7M7TH26"/>
<dbReference type="EC" id="2.7.1.23" evidence="6"/>
<accession>A0A7M7TH26</accession>
<reference evidence="8" key="1">
    <citation type="submission" date="2015-02" db="EMBL/GenBank/DDBJ databases">
        <title>Genome sequencing for Strongylocentrotus purpuratus.</title>
        <authorList>
            <person name="Murali S."/>
            <person name="Liu Y."/>
            <person name="Vee V."/>
            <person name="English A."/>
            <person name="Wang M."/>
            <person name="Skinner E."/>
            <person name="Han Y."/>
            <person name="Muzny D.M."/>
            <person name="Worley K.C."/>
            <person name="Gibbs R.A."/>
        </authorList>
    </citation>
    <scope>NUCLEOTIDE SEQUENCE</scope>
</reference>
<dbReference type="InterPro" id="IPR012355">
    <property type="entry name" value="NADK2_mit"/>
</dbReference>
<dbReference type="Pfam" id="PF01513">
    <property type="entry name" value="NAD_kinase"/>
    <property type="match status" value="1"/>
</dbReference>
<dbReference type="GO" id="GO:0042803">
    <property type="term" value="F:protein homodimerization activity"/>
    <property type="evidence" value="ECO:0007669"/>
    <property type="project" value="UniProtKB-UniRule"/>
</dbReference>